<evidence type="ECO:0000313" key="3">
    <source>
        <dbReference type="Proteomes" id="UP000033202"/>
    </source>
</evidence>
<accession>A0A0E9MRL2</accession>
<evidence type="ECO:0000256" key="1">
    <source>
        <dbReference type="SAM" id="SignalP"/>
    </source>
</evidence>
<comment type="caution">
    <text evidence="2">The sequence shown here is derived from an EMBL/GenBank/DDBJ whole genome shotgun (WGS) entry which is preliminary data.</text>
</comment>
<feature type="chain" id="PRO_5012791305" evidence="1">
    <location>
        <begin position="16"/>
        <end position="205"/>
    </location>
</feature>
<dbReference type="OrthoDB" id="6691870at2"/>
<dbReference type="STRING" id="1219043.SCH01S_48_00500"/>
<feature type="signal peptide" evidence="1">
    <location>
        <begin position="1"/>
        <end position="15"/>
    </location>
</feature>
<dbReference type="Proteomes" id="UP000033202">
    <property type="component" value="Unassembled WGS sequence"/>
</dbReference>
<dbReference type="EMBL" id="BBWU01000048">
    <property type="protein sequence ID" value="GAO40392.1"/>
    <property type="molecule type" value="Genomic_DNA"/>
</dbReference>
<proteinExistence type="predicted"/>
<name>A0A0E9MRL2_9SPHN</name>
<sequence>MIALGCLVWAAPAPAAVLPGTYDGSQTEMAARLVLRPDGKFGYALSYGALDEQAQGRWVEAGGKVLLTTEPKPKPPRFAVVSDKPAADGSIHVALSDPDLLQGSSLTMVVTYAGASQPAFVEVDEDGRLPVPPGKTVAALVPDLPIFDLSLPAYPLTPGGHTIVFRFEPNDLGIAAFDKEPLGIEGDTLVLQRYGRTIRFEKDAN</sequence>
<organism evidence="2 3">
    <name type="scientific">Sphingomonas changbaiensis NBRC 104936</name>
    <dbReference type="NCBI Taxonomy" id="1219043"/>
    <lineage>
        <taxon>Bacteria</taxon>
        <taxon>Pseudomonadati</taxon>
        <taxon>Pseudomonadota</taxon>
        <taxon>Alphaproteobacteria</taxon>
        <taxon>Sphingomonadales</taxon>
        <taxon>Sphingomonadaceae</taxon>
        <taxon>Sphingomonas</taxon>
    </lineage>
</organism>
<dbReference type="RefSeq" id="WP_046349183.1">
    <property type="nucleotide sequence ID" value="NZ_BBWU01000048.1"/>
</dbReference>
<keyword evidence="1" id="KW-0732">Signal</keyword>
<reference evidence="2 3" key="1">
    <citation type="submission" date="2015-04" db="EMBL/GenBank/DDBJ databases">
        <title>Whole genome shotgun sequence of Sphingomonas changbaiensis NBRC 104936.</title>
        <authorList>
            <person name="Katano-Makiyama Y."/>
            <person name="Hosoyama A."/>
            <person name="Hashimoto M."/>
            <person name="Noguchi M."/>
            <person name="Tsuchikane K."/>
            <person name="Ohji S."/>
            <person name="Yamazoe A."/>
            <person name="Ichikawa N."/>
            <person name="Kimura A."/>
            <person name="Fujita N."/>
        </authorList>
    </citation>
    <scope>NUCLEOTIDE SEQUENCE [LARGE SCALE GENOMIC DNA]</scope>
    <source>
        <strain evidence="2 3">NBRC 104936</strain>
    </source>
</reference>
<dbReference type="AlphaFoldDB" id="A0A0E9MRL2"/>
<keyword evidence="3" id="KW-1185">Reference proteome</keyword>
<gene>
    <name evidence="2" type="ORF">SCH01S_48_00500</name>
</gene>
<evidence type="ECO:0000313" key="2">
    <source>
        <dbReference type="EMBL" id="GAO40392.1"/>
    </source>
</evidence>
<protein>
    <submittedName>
        <fullName evidence="2">Uncharacterized protein</fullName>
    </submittedName>
</protein>